<keyword evidence="1" id="KW-0472">Membrane</keyword>
<evidence type="ECO:0000313" key="3">
    <source>
        <dbReference type="Proteomes" id="UP000662703"/>
    </source>
</evidence>
<reference evidence="2 3" key="1">
    <citation type="submission" date="2012-09" db="EMBL/GenBank/DDBJ databases">
        <title>Genome Sequence of alkane-degrading Bacterium Alcanivorax sp. 521-1.</title>
        <authorList>
            <person name="Lai Q."/>
            <person name="Shao Z."/>
        </authorList>
    </citation>
    <scope>NUCLEOTIDE SEQUENCE [LARGE SCALE GENOMIC DNA]</scope>
    <source>
        <strain evidence="2 3">521-1</strain>
    </source>
</reference>
<keyword evidence="3" id="KW-1185">Reference proteome</keyword>
<evidence type="ECO:0000313" key="2">
    <source>
        <dbReference type="EMBL" id="MBF5057374.1"/>
    </source>
</evidence>
<dbReference type="RefSeq" id="WP_194865612.1">
    <property type="nucleotide sequence ID" value="NZ_ARXX01000044.1"/>
</dbReference>
<evidence type="ECO:0000256" key="1">
    <source>
        <dbReference type="SAM" id="Phobius"/>
    </source>
</evidence>
<dbReference type="EMBL" id="ARXX01000044">
    <property type="protein sequence ID" value="MBF5057374.1"/>
    <property type="molecule type" value="Genomic_DNA"/>
</dbReference>
<protein>
    <recommendedName>
        <fullName evidence="4">DUF304 domain-containing protein</fullName>
    </recommendedName>
</protein>
<sequence>MMEERYPYKPKLLAAIVTVVFFGVLAGFMGFFSLDNDQGLVLNGIIHFSRMGATIFYWVITFVLAAFSVLGLLLIFKSLTSKGELIITDQYVRAPKSGISKKIITVPFNDVEKVSVQEVKGTVFFKIIHRKGKLTIVSSVLPKREDFEHVKKHILAHVRC</sequence>
<proteinExistence type="predicted"/>
<keyword evidence="1" id="KW-0812">Transmembrane</keyword>
<feature type="transmembrane region" description="Helical" evidence="1">
    <location>
        <begin position="54"/>
        <end position="76"/>
    </location>
</feature>
<accession>A0ABS0ATB7</accession>
<feature type="transmembrane region" description="Helical" evidence="1">
    <location>
        <begin position="12"/>
        <end position="34"/>
    </location>
</feature>
<name>A0ABS0ATB7_9GAMM</name>
<comment type="caution">
    <text evidence="2">The sequence shown here is derived from an EMBL/GenBank/DDBJ whole genome shotgun (WGS) entry which is preliminary data.</text>
</comment>
<evidence type="ECO:0008006" key="4">
    <source>
        <dbReference type="Google" id="ProtNLM"/>
    </source>
</evidence>
<gene>
    <name evidence="2" type="ORF">Y5W_02668</name>
</gene>
<dbReference type="Proteomes" id="UP000662703">
    <property type="component" value="Unassembled WGS sequence"/>
</dbReference>
<organism evidence="2 3">
    <name type="scientific">Alloalcanivorax profundimaris</name>
    <dbReference type="NCBI Taxonomy" id="2735259"/>
    <lineage>
        <taxon>Bacteria</taxon>
        <taxon>Pseudomonadati</taxon>
        <taxon>Pseudomonadota</taxon>
        <taxon>Gammaproteobacteria</taxon>
        <taxon>Oceanospirillales</taxon>
        <taxon>Alcanivoracaceae</taxon>
        <taxon>Alloalcanivorax</taxon>
    </lineage>
</organism>
<keyword evidence="1" id="KW-1133">Transmembrane helix</keyword>